<evidence type="ECO:0000313" key="2">
    <source>
        <dbReference type="Proteomes" id="UP000057389"/>
    </source>
</evidence>
<organism evidence="1 2">
    <name type="scientific">Vibrio toranzoniae</name>
    <dbReference type="NCBI Taxonomy" id="1194427"/>
    <lineage>
        <taxon>Bacteria</taxon>
        <taxon>Pseudomonadati</taxon>
        <taxon>Pseudomonadota</taxon>
        <taxon>Gammaproteobacteria</taxon>
        <taxon>Vibrionales</taxon>
        <taxon>Vibrionaceae</taxon>
        <taxon>Vibrio</taxon>
    </lineage>
</organism>
<sequence>MINNLQRSRFAVWSVVILFLIVGLLSAWKTVEEEAANTALIVASKRIVEQANLYKQQYLLKGNKQKNSSEQSKVYSQTGWLMPIQGESRDCRYWLDQLYPQESILGLSSPSIEDKSDNIQFHCRYHYSEQYQIDILLKKERFSVKANILAL</sequence>
<proteinExistence type="predicted"/>
<protein>
    <submittedName>
        <fullName evidence="1">MSHA biogenesis protein MshF</fullName>
    </submittedName>
</protein>
<comment type="caution">
    <text evidence="1">The sequence shown here is derived from an EMBL/GenBank/DDBJ whole genome shotgun (WGS) entry which is preliminary data.</text>
</comment>
<dbReference type="EMBL" id="LMXU01000004">
    <property type="protein sequence ID" value="KWU02118.1"/>
    <property type="molecule type" value="Genomic_DNA"/>
</dbReference>
<dbReference type="GeneID" id="300177375"/>
<dbReference type="AlphaFoldDB" id="A0A120DH99"/>
<reference evidence="1 2" key="1">
    <citation type="submission" date="2015-11" db="EMBL/GenBank/DDBJ databases">
        <title>Draft WGS of Vibrio toranzoniae.</title>
        <authorList>
            <person name="Lasa A."/>
            <person name="Romalde J.L."/>
        </authorList>
    </citation>
    <scope>NUCLEOTIDE SEQUENCE [LARGE SCALE GENOMIC DNA]</scope>
    <source>
        <strain evidence="1 2">Vb 10.8</strain>
    </source>
</reference>
<keyword evidence="2" id="KW-1185">Reference proteome</keyword>
<dbReference type="Proteomes" id="UP000057389">
    <property type="component" value="Unassembled WGS sequence"/>
</dbReference>
<dbReference type="OrthoDB" id="5918883at2"/>
<dbReference type="RefSeq" id="WP_060467082.1">
    <property type="nucleotide sequence ID" value="NZ_AP025514.1"/>
</dbReference>
<gene>
    <name evidence="1" type="ORF">APQ14_01385</name>
</gene>
<accession>A0A120DH99</accession>
<name>A0A120DH99_9VIBR</name>
<evidence type="ECO:0000313" key="1">
    <source>
        <dbReference type="EMBL" id="KWU02118.1"/>
    </source>
</evidence>